<dbReference type="Pfam" id="PF25261">
    <property type="entry name" value="zf-CCCH_PARP12"/>
    <property type="match status" value="1"/>
</dbReference>
<feature type="zinc finger region" description="C3H1-type" evidence="11">
    <location>
        <begin position="98"/>
        <end position="123"/>
    </location>
</feature>
<evidence type="ECO:0000256" key="3">
    <source>
        <dbReference type="ARBA" id="ARBA00022490"/>
    </source>
</evidence>
<dbReference type="Proteomes" id="UP000287033">
    <property type="component" value="Unassembled WGS sequence"/>
</dbReference>
<keyword evidence="8 11" id="KW-0862">Zinc</keyword>
<gene>
    <name evidence="16" type="ORF">chiPu_0014111</name>
</gene>
<evidence type="ECO:0008006" key="18">
    <source>
        <dbReference type="Google" id="ProtNLM"/>
    </source>
</evidence>
<feature type="domain" description="PARP catalytic" evidence="15">
    <location>
        <begin position="423"/>
        <end position="620"/>
    </location>
</feature>
<evidence type="ECO:0000256" key="2">
    <source>
        <dbReference type="ARBA" id="ARBA00004496"/>
    </source>
</evidence>
<dbReference type="GO" id="GO:0005737">
    <property type="term" value="C:cytoplasm"/>
    <property type="evidence" value="ECO:0007669"/>
    <property type="project" value="UniProtKB-SubCell"/>
</dbReference>
<dbReference type="EMBL" id="BEZZ01000725">
    <property type="protein sequence ID" value="GCC35624.1"/>
    <property type="molecule type" value="Genomic_DNA"/>
</dbReference>
<keyword evidence="4" id="KW-0597">Phosphoprotein</keyword>
<evidence type="ECO:0000256" key="11">
    <source>
        <dbReference type="PROSITE-ProRule" id="PRU00723"/>
    </source>
</evidence>
<dbReference type="Gene3D" id="3.90.228.10">
    <property type="match status" value="1"/>
</dbReference>
<dbReference type="PANTHER" id="PTHR45740:SF6">
    <property type="entry name" value="PROTEIN MONO-ADP-RIBOSYLTRANSFERASE PARP12"/>
    <property type="match status" value="1"/>
</dbReference>
<dbReference type="InterPro" id="IPR057602">
    <property type="entry name" value="Zfn-CCCH_PARP12"/>
</dbReference>
<organism evidence="16 17">
    <name type="scientific">Chiloscyllium punctatum</name>
    <name type="common">Brownbanded bambooshark</name>
    <name type="synonym">Hemiscyllium punctatum</name>
    <dbReference type="NCBI Taxonomy" id="137246"/>
    <lineage>
        <taxon>Eukaryota</taxon>
        <taxon>Metazoa</taxon>
        <taxon>Chordata</taxon>
        <taxon>Craniata</taxon>
        <taxon>Vertebrata</taxon>
        <taxon>Chondrichthyes</taxon>
        <taxon>Elasmobranchii</taxon>
        <taxon>Galeomorphii</taxon>
        <taxon>Galeoidea</taxon>
        <taxon>Orectolobiformes</taxon>
        <taxon>Hemiscylliidae</taxon>
        <taxon>Chiloscyllium</taxon>
    </lineage>
</organism>
<evidence type="ECO:0000256" key="10">
    <source>
        <dbReference type="ARBA" id="ARBA00024347"/>
    </source>
</evidence>
<dbReference type="GO" id="GO:0008270">
    <property type="term" value="F:zinc ion binding"/>
    <property type="evidence" value="ECO:0007669"/>
    <property type="project" value="UniProtKB-KW"/>
</dbReference>
<feature type="zinc finger region" description="C3H1-type" evidence="11">
    <location>
        <begin position="182"/>
        <end position="204"/>
    </location>
</feature>
<keyword evidence="5 11" id="KW-0479">Metal-binding</keyword>
<dbReference type="PROSITE" id="PS50103">
    <property type="entry name" value="ZF_C3H1"/>
    <property type="match status" value="2"/>
</dbReference>
<dbReference type="InterPro" id="IPR056226">
    <property type="entry name" value="WH_PARP12"/>
</dbReference>
<evidence type="ECO:0000256" key="6">
    <source>
        <dbReference type="ARBA" id="ARBA00022737"/>
    </source>
</evidence>
<dbReference type="GO" id="GO:1990404">
    <property type="term" value="F:NAD+-protein mono-ADP-ribosyltransferase activity"/>
    <property type="evidence" value="ECO:0007669"/>
    <property type="project" value="TreeGrafter"/>
</dbReference>
<comment type="caution">
    <text evidence="16">The sequence shown here is derived from an EMBL/GenBank/DDBJ whole genome shotgun (WGS) entry which is preliminary data.</text>
</comment>
<evidence type="ECO:0000256" key="1">
    <source>
        <dbReference type="ARBA" id="ARBA00004123"/>
    </source>
</evidence>
<dbReference type="SUPFAM" id="SSF117839">
    <property type="entry name" value="WWE domain"/>
    <property type="match status" value="1"/>
</dbReference>
<dbReference type="PANTHER" id="PTHR45740">
    <property type="entry name" value="POLY [ADP-RIBOSE] POLYMERASE"/>
    <property type="match status" value="1"/>
</dbReference>
<keyword evidence="9" id="KW-0539">Nucleus</keyword>
<keyword evidence="17" id="KW-1185">Reference proteome</keyword>
<dbReference type="GO" id="GO:0005634">
    <property type="term" value="C:nucleus"/>
    <property type="evidence" value="ECO:0007669"/>
    <property type="project" value="UniProtKB-SubCell"/>
</dbReference>
<feature type="domain" description="WWE" evidence="14">
    <location>
        <begin position="307"/>
        <end position="394"/>
    </location>
</feature>
<evidence type="ECO:0000313" key="17">
    <source>
        <dbReference type="Proteomes" id="UP000287033"/>
    </source>
</evidence>
<evidence type="ECO:0000259" key="14">
    <source>
        <dbReference type="PROSITE" id="PS50918"/>
    </source>
</evidence>
<keyword evidence="6" id="KW-0677">Repeat</keyword>
<comment type="similarity">
    <text evidence="10">Belongs to the ARTD/PARP family.</text>
</comment>
<dbReference type="InterPro" id="IPR000571">
    <property type="entry name" value="Znf_CCCH"/>
</dbReference>
<dbReference type="PROSITE" id="PS50918">
    <property type="entry name" value="WWE"/>
    <property type="match status" value="1"/>
</dbReference>
<evidence type="ECO:0000259" key="15">
    <source>
        <dbReference type="PROSITE" id="PS51059"/>
    </source>
</evidence>
<dbReference type="InterPro" id="IPR037197">
    <property type="entry name" value="WWE_dom_sf"/>
</dbReference>
<evidence type="ECO:0000256" key="7">
    <source>
        <dbReference type="ARBA" id="ARBA00022771"/>
    </source>
</evidence>
<evidence type="ECO:0000313" key="16">
    <source>
        <dbReference type="EMBL" id="GCC35624.1"/>
    </source>
</evidence>
<keyword evidence="3" id="KW-0963">Cytoplasm</keyword>
<reference evidence="16 17" key="1">
    <citation type="journal article" date="2018" name="Nat. Ecol. Evol.">
        <title>Shark genomes provide insights into elasmobranch evolution and the origin of vertebrates.</title>
        <authorList>
            <person name="Hara Y"/>
            <person name="Yamaguchi K"/>
            <person name="Onimaru K"/>
            <person name="Kadota M"/>
            <person name="Koyanagi M"/>
            <person name="Keeley SD"/>
            <person name="Tatsumi K"/>
            <person name="Tanaka K"/>
            <person name="Motone F"/>
            <person name="Kageyama Y"/>
            <person name="Nozu R"/>
            <person name="Adachi N"/>
            <person name="Nishimura O"/>
            <person name="Nakagawa R"/>
            <person name="Tanegashima C"/>
            <person name="Kiyatake I"/>
            <person name="Matsumoto R"/>
            <person name="Murakumo K"/>
            <person name="Nishida K"/>
            <person name="Terakita A"/>
            <person name="Kuratani S"/>
            <person name="Sato K"/>
            <person name="Hyodo S Kuraku.S."/>
        </authorList>
    </citation>
    <scope>NUCLEOTIDE SEQUENCE [LARGE SCALE GENOMIC DNA]</scope>
</reference>
<feature type="compositionally biased region" description="Polar residues" evidence="12">
    <location>
        <begin position="406"/>
        <end position="422"/>
    </location>
</feature>
<dbReference type="AlphaFoldDB" id="A0A401SYZ3"/>
<dbReference type="CDD" id="cd01439">
    <property type="entry name" value="TCCD_inducible_PARP_like"/>
    <property type="match status" value="1"/>
</dbReference>
<keyword evidence="7 11" id="KW-0863">Zinc-finger</keyword>
<evidence type="ECO:0000256" key="8">
    <source>
        <dbReference type="ARBA" id="ARBA00022833"/>
    </source>
</evidence>
<feature type="region of interest" description="Disordered" evidence="12">
    <location>
        <begin position="404"/>
        <end position="427"/>
    </location>
</feature>
<feature type="domain" description="C3H1-type" evidence="13">
    <location>
        <begin position="98"/>
        <end position="123"/>
    </location>
</feature>
<dbReference type="InterPro" id="IPR004170">
    <property type="entry name" value="WWE_dom"/>
</dbReference>
<dbReference type="GO" id="GO:0003950">
    <property type="term" value="F:NAD+ poly-ADP-ribosyltransferase activity"/>
    <property type="evidence" value="ECO:0007669"/>
    <property type="project" value="InterPro"/>
</dbReference>
<dbReference type="Pfam" id="PF02825">
    <property type="entry name" value="WWE"/>
    <property type="match status" value="1"/>
</dbReference>
<evidence type="ECO:0000256" key="5">
    <source>
        <dbReference type="ARBA" id="ARBA00022723"/>
    </source>
</evidence>
<dbReference type="InterPro" id="IPR012317">
    <property type="entry name" value="Poly(ADP-ribose)pol_cat_dom"/>
</dbReference>
<comment type="subcellular location">
    <subcellularLocation>
        <location evidence="2">Cytoplasm</location>
    </subcellularLocation>
    <subcellularLocation>
        <location evidence="1">Nucleus</location>
    </subcellularLocation>
</comment>
<dbReference type="Gene3D" id="3.30.720.50">
    <property type="match status" value="1"/>
</dbReference>
<dbReference type="Pfam" id="PF24356">
    <property type="entry name" value="WHD_PARP12"/>
    <property type="match status" value="1"/>
</dbReference>
<protein>
    <recommendedName>
        <fullName evidence="18">Poly [ADP-ribose] polymerase</fullName>
    </recommendedName>
</protein>
<dbReference type="STRING" id="137246.A0A401SYZ3"/>
<dbReference type="Pfam" id="PF00644">
    <property type="entry name" value="PARP"/>
    <property type="match status" value="1"/>
</dbReference>
<sequence length="620" mass="70878">MALDRIRDVSLKLLCSHGGCMQYSTLRRELCQVLQVTDSELCRMLRASQCFTIVPGQGSKRAGSQLSEDTQLIATASVRLCKDFLKKSCRGSCSQIHLCKFFLLGNCKFSKGRNICNFSHAIHSPHNLSVLPSIAKLTEAELRQLLLQNDTSLLPEICTFYNKGPGRYGSCTYKQECTKLHICLHYVQGSCKFGSSCKRCHSFSDSNSAMTLENLRADVAHNLLQTYQNLYSIKNYTPHDGKDQCNRVHFKLPYRWQIHGESWQDLLNMEQIEKDYCNPSKTRSSVINFDAMISGLSQIRRLSTASSVTKPPHYILTTEWLWYWKDEYGKWIEYGKQEGLHSAASTTSINLEKAYLADSNGKVEFTAGKHQYVLSFKEMCQTNVHIGTQRAVRRRPKFISEKDLENQIQNQGKPGQSGSTRGKSIPANWDKSLDVDIEYKLVRVLESSEEYKQVQTLFQRTMRNSVIQKIERVQNLALWEVFQWQKEQMTKASGGADVVEKQLFHGTDPKFIEAICQQNFDWRICGVHGTAYGRGTYFARDASYSHNYCQPRQGAMTMFVARVLVGQFVKGDSSYLRPPLRDGSKSSYYDSCVNDVSNPSIFVIFEKHQIYPEYVIDYKS</sequence>
<dbReference type="PROSITE" id="PS51059">
    <property type="entry name" value="PARP_CATALYTIC"/>
    <property type="match status" value="1"/>
</dbReference>
<evidence type="ECO:0000256" key="4">
    <source>
        <dbReference type="ARBA" id="ARBA00022553"/>
    </source>
</evidence>
<proteinExistence type="inferred from homology"/>
<dbReference type="OrthoDB" id="6133115at2759"/>
<dbReference type="InterPro" id="IPR051712">
    <property type="entry name" value="ARTD-AVP"/>
</dbReference>
<dbReference type="OMA" id="WKDLDNM"/>
<dbReference type="SUPFAM" id="SSF56399">
    <property type="entry name" value="ADP-ribosylation"/>
    <property type="match status" value="1"/>
</dbReference>
<name>A0A401SYZ3_CHIPU</name>
<evidence type="ECO:0000256" key="9">
    <source>
        <dbReference type="ARBA" id="ARBA00023242"/>
    </source>
</evidence>
<evidence type="ECO:0000256" key="12">
    <source>
        <dbReference type="SAM" id="MobiDB-lite"/>
    </source>
</evidence>
<feature type="domain" description="C3H1-type" evidence="13">
    <location>
        <begin position="182"/>
        <end position="204"/>
    </location>
</feature>
<evidence type="ECO:0000259" key="13">
    <source>
        <dbReference type="PROSITE" id="PS50103"/>
    </source>
</evidence>
<dbReference type="Pfam" id="PF23466">
    <property type="entry name" value="WWE_4"/>
    <property type="match status" value="1"/>
</dbReference>
<accession>A0A401SYZ3</accession>